<dbReference type="AlphaFoldDB" id="A0A0H5QZM6"/>
<keyword evidence="1" id="KW-1133">Transmembrane helix</keyword>
<evidence type="ECO:0000256" key="1">
    <source>
        <dbReference type="SAM" id="Phobius"/>
    </source>
</evidence>
<dbReference type="EMBL" id="HACM01000582">
    <property type="protein sequence ID" value="CRZ01024.1"/>
    <property type="molecule type" value="Transcribed_RNA"/>
</dbReference>
<evidence type="ECO:0000313" key="2">
    <source>
        <dbReference type="EMBL" id="CRZ01024.1"/>
    </source>
</evidence>
<name>A0A0H5QZM6_9EUKA</name>
<proteinExistence type="predicted"/>
<reference evidence="2" key="1">
    <citation type="submission" date="2015-04" db="EMBL/GenBank/DDBJ databases">
        <title>The genome sequence of the plant pathogenic Rhizarian Plasmodiophora brassicae reveals insights in its biotrophic life cycle and the origin of chitin synthesis.</title>
        <authorList>
            <person name="Schwelm A."/>
            <person name="Fogelqvist J."/>
            <person name="Knaust A."/>
            <person name="Julke S."/>
            <person name="Lilja T."/>
            <person name="Dhandapani V."/>
            <person name="Bonilla-Rosso G."/>
            <person name="Karlsson M."/>
            <person name="Shevchenko A."/>
            <person name="Choi S.R."/>
            <person name="Kim H.G."/>
            <person name="Park J.Y."/>
            <person name="Lim Y.P."/>
            <person name="Ludwig-Muller J."/>
            <person name="Dixelius C."/>
        </authorList>
    </citation>
    <scope>NUCLEOTIDE SEQUENCE</scope>
    <source>
        <tissue evidence="2">Potato root galls</tissue>
    </source>
</reference>
<protein>
    <submittedName>
        <fullName evidence="2">Uncharacterized protein</fullName>
    </submittedName>
</protein>
<feature type="non-terminal residue" evidence="2">
    <location>
        <position position="1"/>
    </location>
</feature>
<sequence length="207" mass="23420">RQCCGSVHVVIHSRHEFTVFNHILLVWTMKFSMIHVIGIALVIVVAQGTKGVQDGQTQVHQTQTPTGHKGIVQDDKQEPINKEHVQAAPSVVDSADVDGLKKLLQAWDICDKNGYKFEDFPKPEDYMSADVVELVFYRMQNQQEGASSFAAQSASPPSYEILQQVLEDFFAKMEAPVKMRFLVHLLRILKKKNPLAFLDAITQLFRE</sequence>
<accession>A0A0H5QZM6</accession>
<keyword evidence="1" id="KW-0812">Transmembrane</keyword>
<feature type="transmembrane region" description="Helical" evidence="1">
    <location>
        <begin position="24"/>
        <end position="46"/>
    </location>
</feature>
<organism evidence="2">
    <name type="scientific">Spongospora subterranea</name>
    <dbReference type="NCBI Taxonomy" id="70186"/>
    <lineage>
        <taxon>Eukaryota</taxon>
        <taxon>Sar</taxon>
        <taxon>Rhizaria</taxon>
        <taxon>Endomyxa</taxon>
        <taxon>Phytomyxea</taxon>
        <taxon>Plasmodiophorida</taxon>
        <taxon>Plasmodiophoridae</taxon>
        <taxon>Spongospora</taxon>
    </lineage>
</organism>
<keyword evidence="1" id="KW-0472">Membrane</keyword>